<name>A0A0F9FI24_9ZZZZ</name>
<accession>A0A0F9FI24</accession>
<sequence>MRQQYVTTDSILSKLKFKKREKIKIVIDNDSVRLCIGPRNWSWDRRTRKWTGQGTDLFKAKFL</sequence>
<protein>
    <submittedName>
        <fullName evidence="1">Uncharacterized protein</fullName>
    </submittedName>
</protein>
<reference evidence="1" key="1">
    <citation type="journal article" date="2015" name="Nature">
        <title>Complex archaea that bridge the gap between prokaryotes and eukaryotes.</title>
        <authorList>
            <person name="Spang A."/>
            <person name="Saw J.H."/>
            <person name="Jorgensen S.L."/>
            <person name="Zaremba-Niedzwiedzka K."/>
            <person name="Martijn J."/>
            <person name="Lind A.E."/>
            <person name="van Eijk R."/>
            <person name="Schleper C."/>
            <person name="Guy L."/>
            <person name="Ettema T.J."/>
        </authorList>
    </citation>
    <scope>NUCLEOTIDE SEQUENCE</scope>
</reference>
<comment type="caution">
    <text evidence="1">The sequence shown here is derived from an EMBL/GenBank/DDBJ whole genome shotgun (WGS) entry which is preliminary data.</text>
</comment>
<evidence type="ECO:0000313" key="1">
    <source>
        <dbReference type="EMBL" id="KKL85908.1"/>
    </source>
</evidence>
<dbReference type="AlphaFoldDB" id="A0A0F9FI24"/>
<dbReference type="EMBL" id="LAZR01021269">
    <property type="protein sequence ID" value="KKL85908.1"/>
    <property type="molecule type" value="Genomic_DNA"/>
</dbReference>
<proteinExistence type="predicted"/>
<gene>
    <name evidence="1" type="ORF">LCGC14_1950020</name>
</gene>
<organism evidence="1">
    <name type="scientific">marine sediment metagenome</name>
    <dbReference type="NCBI Taxonomy" id="412755"/>
    <lineage>
        <taxon>unclassified sequences</taxon>
        <taxon>metagenomes</taxon>
        <taxon>ecological metagenomes</taxon>
    </lineage>
</organism>